<proteinExistence type="predicted"/>
<dbReference type="InterPro" id="IPR036527">
    <property type="entry name" value="SCP2_sterol-bd_dom_sf"/>
</dbReference>
<protein>
    <recommendedName>
        <fullName evidence="1">SCP2 domain-containing protein</fullName>
    </recommendedName>
</protein>
<accession>A0A7C5QNZ1</accession>
<dbReference type="Pfam" id="PF02036">
    <property type="entry name" value="SCP2"/>
    <property type="match status" value="1"/>
</dbReference>
<organism evidence="2">
    <name type="scientific">Caldiarchaeum subterraneum</name>
    <dbReference type="NCBI Taxonomy" id="311458"/>
    <lineage>
        <taxon>Archaea</taxon>
        <taxon>Nitrososphaerota</taxon>
        <taxon>Candidatus Caldarchaeales</taxon>
        <taxon>Candidatus Caldarchaeaceae</taxon>
        <taxon>Candidatus Caldarchaeum</taxon>
    </lineage>
</organism>
<sequence length="137" mass="14975">MIRCINFFGCDMFISRLSQVLMMSADEALMHAQRLVEAVKTNPDAFKKAAGWNKVVQFKPSDGKAFYIHSTAGGLTVTEGLHPNPSASIESTHQDLVSILKGELDAVKAFFSGRIKIKGDVFAAQELNSIFAALLKK</sequence>
<evidence type="ECO:0000313" key="2">
    <source>
        <dbReference type="EMBL" id="HHK68855.1"/>
    </source>
</evidence>
<dbReference type="EMBL" id="DRWN01000058">
    <property type="protein sequence ID" value="HHK68855.1"/>
    <property type="molecule type" value="Genomic_DNA"/>
</dbReference>
<dbReference type="SUPFAM" id="SSF55718">
    <property type="entry name" value="SCP-like"/>
    <property type="match status" value="1"/>
</dbReference>
<reference evidence="2" key="1">
    <citation type="journal article" date="2020" name="mSystems">
        <title>Genome- and Community-Level Interaction Insights into Carbon Utilization and Element Cycling Functions of Hydrothermarchaeota in Hydrothermal Sediment.</title>
        <authorList>
            <person name="Zhou Z."/>
            <person name="Liu Y."/>
            <person name="Xu W."/>
            <person name="Pan J."/>
            <person name="Luo Z.H."/>
            <person name="Li M."/>
        </authorList>
    </citation>
    <scope>NUCLEOTIDE SEQUENCE [LARGE SCALE GENOMIC DNA]</scope>
    <source>
        <strain evidence="2">SpSt-1056</strain>
    </source>
</reference>
<gene>
    <name evidence="2" type="ORF">ENM11_06870</name>
</gene>
<name>A0A7C5QNZ1_CALS0</name>
<dbReference type="AlphaFoldDB" id="A0A7C5QNZ1"/>
<feature type="domain" description="SCP2" evidence="1">
    <location>
        <begin position="42"/>
        <end position="131"/>
    </location>
</feature>
<dbReference type="Gene3D" id="3.30.1050.10">
    <property type="entry name" value="SCP2 sterol-binding domain"/>
    <property type="match status" value="1"/>
</dbReference>
<dbReference type="InterPro" id="IPR003033">
    <property type="entry name" value="SCP2_sterol-bd_dom"/>
</dbReference>
<evidence type="ECO:0000259" key="1">
    <source>
        <dbReference type="Pfam" id="PF02036"/>
    </source>
</evidence>
<comment type="caution">
    <text evidence="2">The sequence shown here is derived from an EMBL/GenBank/DDBJ whole genome shotgun (WGS) entry which is preliminary data.</text>
</comment>